<dbReference type="Gene3D" id="6.20.50.180">
    <property type="match status" value="1"/>
</dbReference>
<feature type="domain" description="Small ribosomal subunit protein eS31" evidence="4">
    <location>
        <begin position="33"/>
        <end position="77"/>
    </location>
</feature>
<accession>A0ABQ9K2W6</accession>
<dbReference type="InterPro" id="IPR011332">
    <property type="entry name" value="Ribosomal_zn-bd"/>
</dbReference>
<keyword evidence="6" id="KW-1185">Reference proteome</keyword>
<evidence type="ECO:0000256" key="1">
    <source>
        <dbReference type="ARBA" id="ARBA00022833"/>
    </source>
</evidence>
<organism evidence="5 6">
    <name type="scientific">Molorchus minor</name>
    <dbReference type="NCBI Taxonomy" id="1323400"/>
    <lineage>
        <taxon>Eukaryota</taxon>
        <taxon>Metazoa</taxon>
        <taxon>Ecdysozoa</taxon>
        <taxon>Arthropoda</taxon>
        <taxon>Hexapoda</taxon>
        <taxon>Insecta</taxon>
        <taxon>Pterygota</taxon>
        <taxon>Neoptera</taxon>
        <taxon>Endopterygota</taxon>
        <taxon>Coleoptera</taxon>
        <taxon>Polyphaga</taxon>
        <taxon>Cucujiformia</taxon>
        <taxon>Chrysomeloidea</taxon>
        <taxon>Cerambycidae</taxon>
        <taxon>Lamiinae</taxon>
        <taxon>Monochamini</taxon>
        <taxon>Molorchus</taxon>
    </lineage>
</organism>
<sequence>MVIVAVCAAIPYAVMAIDLSRLYGHISSKRGAILKIVLESLGKTTYERSINRLFDCGAGVFMAAMEGCHYCSKCGYTLAFSKPENGFFDKGTLVYRPTNRTQETCLVHGELHNKRFSCAWARVLMKDTPAEQVLNRRSSHELCFL</sequence>
<proteinExistence type="predicted"/>
<dbReference type="SUPFAM" id="SSF57829">
    <property type="entry name" value="Zn-binding ribosomal proteins"/>
    <property type="match status" value="1"/>
</dbReference>
<evidence type="ECO:0000256" key="2">
    <source>
        <dbReference type="ARBA" id="ARBA00022980"/>
    </source>
</evidence>
<keyword evidence="1" id="KW-0862">Zinc</keyword>
<reference evidence="5" key="1">
    <citation type="journal article" date="2023" name="Insect Mol. Biol.">
        <title>Genome sequencing provides insights into the evolution of gene families encoding plant cell wall-degrading enzymes in longhorned beetles.</title>
        <authorList>
            <person name="Shin N.R."/>
            <person name="Okamura Y."/>
            <person name="Kirsch R."/>
            <person name="Pauchet Y."/>
        </authorList>
    </citation>
    <scope>NUCLEOTIDE SEQUENCE</scope>
    <source>
        <strain evidence="5">MMC_N1</strain>
    </source>
</reference>
<dbReference type="Proteomes" id="UP001162164">
    <property type="component" value="Unassembled WGS sequence"/>
</dbReference>
<keyword evidence="2" id="KW-0689">Ribosomal protein</keyword>
<evidence type="ECO:0000259" key="4">
    <source>
        <dbReference type="SMART" id="SM01402"/>
    </source>
</evidence>
<comment type="caution">
    <text evidence="5">The sequence shown here is derived from an EMBL/GenBank/DDBJ whole genome shotgun (WGS) entry which is preliminary data.</text>
</comment>
<keyword evidence="3" id="KW-0687">Ribonucleoprotein</keyword>
<gene>
    <name evidence="5" type="ORF">NQ317_010980</name>
</gene>
<dbReference type="SMART" id="SM01402">
    <property type="entry name" value="Ribosomal_S27"/>
    <property type="match status" value="1"/>
</dbReference>
<evidence type="ECO:0000313" key="6">
    <source>
        <dbReference type="Proteomes" id="UP001162164"/>
    </source>
</evidence>
<evidence type="ECO:0000256" key="3">
    <source>
        <dbReference type="ARBA" id="ARBA00023274"/>
    </source>
</evidence>
<dbReference type="InterPro" id="IPR002906">
    <property type="entry name" value="Ribosomal_eS31"/>
</dbReference>
<name>A0ABQ9K2W6_9CUCU</name>
<evidence type="ECO:0000313" key="5">
    <source>
        <dbReference type="EMBL" id="KAJ8984509.1"/>
    </source>
</evidence>
<protein>
    <recommendedName>
        <fullName evidence="4">Small ribosomal subunit protein eS31 domain-containing protein</fullName>
    </recommendedName>
</protein>
<dbReference type="Pfam" id="PF01599">
    <property type="entry name" value="Ribosomal_S27"/>
    <property type="match status" value="1"/>
</dbReference>
<dbReference type="EMBL" id="JAPWTJ010000033">
    <property type="protein sequence ID" value="KAJ8984509.1"/>
    <property type="molecule type" value="Genomic_DNA"/>
</dbReference>